<dbReference type="GO" id="GO:0006310">
    <property type="term" value="P:DNA recombination"/>
    <property type="evidence" value="ECO:0007669"/>
    <property type="project" value="UniProtKB-KW"/>
</dbReference>
<evidence type="ECO:0000259" key="2">
    <source>
        <dbReference type="Pfam" id="PF00589"/>
    </source>
</evidence>
<evidence type="ECO:0000313" key="3">
    <source>
        <dbReference type="EMBL" id="NHO64662.1"/>
    </source>
</evidence>
<dbReference type="Proteomes" id="UP000787472">
    <property type="component" value="Unassembled WGS sequence"/>
</dbReference>
<feature type="domain" description="Tyr recombinase" evidence="2">
    <location>
        <begin position="209"/>
        <end position="376"/>
    </location>
</feature>
<dbReference type="RefSeq" id="WP_167181904.1">
    <property type="nucleotide sequence ID" value="NZ_JAAONZ010000002.1"/>
</dbReference>
<keyword evidence="4" id="KW-1185">Reference proteome</keyword>
<proteinExistence type="predicted"/>
<dbReference type="EMBL" id="JAAONZ010000002">
    <property type="protein sequence ID" value="NHO64662.1"/>
    <property type="molecule type" value="Genomic_DNA"/>
</dbReference>
<evidence type="ECO:0000313" key="4">
    <source>
        <dbReference type="Proteomes" id="UP000787472"/>
    </source>
</evidence>
<sequence length="402" mass="46853">MARPKKERMVDGVKLEENLYPDNKKRTGHYRYLKPDGTFRHFTAETVHQANSFAADANSRRAEYTAKKPTRPQMTMLESYACDFIDERQAENPGLKNKASWRNRSYALKKFGREISTPFSRLQRHHIEDWWRGLTHHQQKARHAEFRKFFNYLMGRNVLPNFEYNPFTTSDDRPRFYAKESPARSKERLTRESFWLVYDSAGELGYEALQIAMGVALTTFMRETDILTLRLDEHVEGKLLKRVIGKSAAQKGQSKAARLQWDVGNYELLRQLIKRARELSLRNQRCPYLISHMPAQRRKGKGKEHICQVLPRRLQDMWNDARDHTGYWKDLPAGKKPPTFHECRSLADKLAAEAGYDIKAIQSAMAHSDAAQSLMYLGNHDLPYEEVQVKLTADQIGRDFSK</sequence>
<name>A0A9E5JQ95_9GAMM</name>
<reference evidence="3" key="1">
    <citation type="submission" date="2020-03" db="EMBL/GenBank/DDBJ databases">
        <authorList>
            <person name="Guo F."/>
        </authorList>
    </citation>
    <scope>NUCLEOTIDE SEQUENCE</scope>
    <source>
        <strain evidence="3">JCM 30134</strain>
    </source>
</reference>
<comment type="caution">
    <text evidence="3">The sequence shown here is derived from an EMBL/GenBank/DDBJ whole genome shotgun (WGS) entry which is preliminary data.</text>
</comment>
<gene>
    <name evidence="3" type="ORF">G8770_03765</name>
</gene>
<dbReference type="InterPro" id="IPR011010">
    <property type="entry name" value="DNA_brk_join_enz"/>
</dbReference>
<keyword evidence="1" id="KW-0233">DNA recombination</keyword>
<dbReference type="InterPro" id="IPR013762">
    <property type="entry name" value="Integrase-like_cat_sf"/>
</dbReference>
<dbReference type="GO" id="GO:0003677">
    <property type="term" value="F:DNA binding"/>
    <property type="evidence" value="ECO:0007669"/>
    <property type="project" value="InterPro"/>
</dbReference>
<accession>A0A9E5JQ95</accession>
<dbReference type="Pfam" id="PF00589">
    <property type="entry name" value="Phage_integrase"/>
    <property type="match status" value="1"/>
</dbReference>
<evidence type="ECO:0000256" key="1">
    <source>
        <dbReference type="ARBA" id="ARBA00023172"/>
    </source>
</evidence>
<dbReference type="InterPro" id="IPR002104">
    <property type="entry name" value="Integrase_catalytic"/>
</dbReference>
<dbReference type="SUPFAM" id="SSF56349">
    <property type="entry name" value="DNA breaking-rejoining enzymes"/>
    <property type="match status" value="1"/>
</dbReference>
<dbReference type="AlphaFoldDB" id="A0A9E5JQ95"/>
<organism evidence="3 4">
    <name type="scientific">Pseudomaricurvus hydrocarbonicus</name>
    <dbReference type="NCBI Taxonomy" id="1470433"/>
    <lineage>
        <taxon>Bacteria</taxon>
        <taxon>Pseudomonadati</taxon>
        <taxon>Pseudomonadota</taxon>
        <taxon>Gammaproteobacteria</taxon>
        <taxon>Cellvibrionales</taxon>
        <taxon>Cellvibrionaceae</taxon>
        <taxon>Pseudomaricurvus</taxon>
    </lineage>
</organism>
<dbReference type="Gene3D" id="1.10.443.10">
    <property type="entry name" value="Intergrase catalytic core"/>
    <property type="match status" value="1"/>
</dbReference>
<protein>
    <submittedName>
        <fullName evidence="3">Tyrosine-type recombinase/integrase</fullName>
    </submittedName>
</protein>
<dbReference type="GO" id="GO:0015074">
    <property type="term" value="P:DNA integration"/>
    <property type="evidence" value="ECO:0007669"/>
    <property type="project" value="InterPro"/>
</dbReference>